<dbReference type="AlphaFoldDB" id="A0A448YSD2"/>
<dbReference type="InParanoid" id="A0A448YSD2"/>
<feature type="domain" description="SIS" evidence="2">
    <location>
        <begin position="72"/>
        <end position="225"/>
    </location>
</feature>
<evidence type="ECO:0000313" key="3">
    <source>
        <dbReference type="EMBL" id="VEU23813.1"/>
    </source>
</evidence>
<dbReference type="Proteomes" id="UP000290900">
    <property type="component" value="Unassembled WGS sequence"/>
</dbReference>
<dbReference type="InterPro" id="IPR046348">
    <property type="entry name" value="SIS_dom_sf"/>
</dbReference>
<dbReference type="InterPro" id="IPR035474">
    <property type="entry name" value="SIS_Kpsf"/>
</dbReference>
<proteinExistence type="predicted"/>
<sequence>MSYSSLSSVPLSRDASDISIHISNDSSPLLDGALNTVHLVLSTQSKAIAYLANQYRKSDWSRQQMKRALRVMNNGLNAGGKIVVSGIGKSYKIAAKTVATLNSLSVQAALLHPSEALHGDLGIIREERGDVLVLISASGNTAELINLLQYVPECVPVILMSCSRQSQLSRNPRVLAMLYAELPKRLAEKNLYGLSAPTISTTLCLTLLDATSMALAELYMNDLSLRKKRFGDRHPGGAIGAETMKDRAMAFAQLQSSEPASTSASNSLSNSSGDYPEKSVSETSEELAEEDALTMADLVLLNKIRTSNNRVTLRALPENDELEMATLMITYDYILIQGDENEKDDQASSKTHITHALDSKAAQEIYRSSKLQGDDWQETRWKLEEALLEVSM</sequence>
<dbReference type="GO" id="GO:1901135">
    <property type="term" value="P:carbohydrate derivative metabolic process"/>
    <property type="evidence" value="ECO:0007669"/>
    <property type="project" value="InterPro"/>
</dbReference>
<dbReference type="CDD" id="cd05014">
    <property type="entry name" value="SIS_Kpsf"/>
    <property type="match status" value="1"/>
</dbReference>
<dbReference type="SUPFAM" id="SSF53697">
    <property type="entry name" value="SIS domain"/>
    <property type="match status" value="1"/>
</dbReference>
<dbReference type="GO" id="GO:0097367">
    <property type="term" value="F:carbohydrate derivative binding"/>
    <property type="evidence" value="ECO:0007669"/>
    <property type="project" value="InterPro"/>
</dbReference>
<evidence type="ECO:0000313" key="4">
    <source>
        <dbReference type="Proteomes" id="UP000290900"/>
    </source>
</evidence>
<organism evidence="3 4">
    <name type="scientific">Brettanomyces naardenensis</name>
    <name type="common">Yeast</name>
    <dbReference type="NCBI Taxonomy" id="13370"/>
    <lineage>
        <taxon>Eukaryota</taxon>
        <taxon>Fungi</taxon>
        <taxon>Dikarya</taxon>
        <taxon>Ascomycota</taxon>
        <taxon>Saccharomycotina</taxon>
        <taxon>Pichiomycetes</taxon>
        <taxon>Pichiales</taxon>
        <taxon>Pichiaceae</taxon>
        <taxon>Brettanomyces</taxon>
    </lineage>
</organism>
<feature type="compositionally biased region" description="Low complexity" evidence="1">
    <location>
        <begin position="256"/>
        <end position="272"/>
    </location>
</feature>
<gene>
    <name evidence="3" type="ORF">BRENAR_LOCUS4542</name>
</gene>
<dbReference type="STRING" id="13370.A0A448YSD2"/>
<evidence type="ECO:0000259" key="2">
    <source>
        <dbReference type="PROSITE" id="PS51464"/>
    </source>
</evidence>
<evidence type="ECO:0000256" key="1">
    <source>
        <dbReference type="SAM" id="MobiDB-lite"/>
    </source>
</evidence>
<dbReference type="EMBL" id="CAACVR010000056">
    <property type="protein sequence ID" value="VEU23813.1"/>
    <property type="molecule type" value="Genomic_DNA"/>
</dbReference>
<dbReference type="PANTHER" id="PTHR38418">
    <property type="entry name" value="SUGAR ISOMERASE, KPSF/GUTQ (AFU_ORTHOLOGUE AFUA_6G08860)"/>
    <property type="match status" value="1"/>
</dbReference>
<dbReference type="PANTHER" id="PTHR38418:SF2">
    <property type="entry name" value="SUGAR ISOMERASE, KPSF_GUTQ (AFU_ORTHOLOGUE AFUA_6G08860)"/>
    <property type="match status" value="1"/>
</dbReference>
<protein>
    <submittedName>
        <fullName evidence="3">DEKNAAC104891</fullName>
    </submittedName>
</protein>
<dbReference type="Pfam" id="PF01380">
    <property type="entry name" value="SIS"/>
    <property type="match status" value="1"/>
</dbReference>
<dbReference type="PROSITE" id="PS51464">
    <property type="entry name" value="SIS"/>
    <property type="match status" value="1"/>
</dbReference>
<keyword evidence="4" id="KW-1185">Reference proteome</keyword>
<dbReference type="OrthoDB" id="1872003at2759"/>
<feature type="region of interest" description="Disordered" evidence="1">
    <location>
        <begin position="253"/>
        <end position="288"/>
    </location>
</feature>
<reference evidence="3 4" key="1">
    <citation type="submission" date="2018-12" db="EMBL/GenBank/DDBJ databases">
        <authorList>
            <person name="Tiukova I."/>
            <person name="Dainat J."/>
        </authorList>
    </citation>
    <scope>NUCLEOTIDE SEQUENCE [LARGE SCALE GENOMIC DNA]</scope>
</reference>
<dbReference type="Gene3D" id="3.40.50.10490">
    <property type="entry name" value="Glucose-6-phosphate isomerase like protein, domain 1"/>
    <property type="match status" value="1"/>
</dbReference>
<dbReference type="InterPro" id="IPR001347">
    <property type="entry name" value="SIS_dom"/>
</dbReference>
<accession>A0A448YSD2</accession>
<name>A0A448YSD2_BRENA</name>